<protein>
    <submittedName>
        <fullName evidence="3">Uncharacterized protein</fullName>
    </submittedName>
</protein>
<feature type="compositionally biased region" description="Low complexity" evidence="2">
    <location>
        <begin position="40"/>
        <end position="55"/>
    </location>
</feature>
<accession>A0A1A6HQM6</accession>
<proteinExistence type="inferred from homology"/>
<evidence type="ECO:0000256" key="2">
    <source>
        <dbReference type="SAM" id="MobiDB-lite"/>
    </source>
</evidence>
<evidence type="ECO:0000313" key="3">
    <source>
        <dbReference type="EMBL" id="OBS80300.1"/>
    </source>
</evidence>
<dbReference type="GO" id="GO:0007165">
    <property type="term" value="P:signal transduction"/>
    <property type="evidence" value="ECO:0007669"/>
    <property type="project" value="TreeGrafter"/>
</dbReference>
<dbReference type="Pfam" id="PF05794">
    <property type="entry name" value="Tcp11"/>
    <property type="match status" value="1"/>
</dbReference>
<evidence type="ECO:0000256" key="1">
    <source>
        <dbReference type="ARBA" id="ARBA00010954"/>
    </source>
</evidence>
<comment type="similarity">
    <text evidence="1">Belongs to the TCP11 family.</text>
</comment>
<sequence>MTQLHVYPCVNEDQQSDSESSRFSESMASLSDYECSRQSFTSDFSSKSSSPASTSPPRGVMFDDVMAAAKNLSDMTLAHEIAVNENFQLKQNALPENSLAGQVKRVVHQAFWDVLEAHLSAEPPQLHNQICEVLDMDLIRQQAEHSAVDIQGLATYVINTMGKLCAPVRDEDIRELKATTNIVEMLRLALLLMHFLTVSSHSFTDLGVWGAQIFRVLDLMRMDMTNFVIRNIRPHIQHHLVEYERNKFQEILEETP</sequence>
<gene>
    <name evidence="3" type="ORF">A6R68_21501</name>
</gene>
<dbReference type="InterPro" id="IPR008862">
    <property type="entry name" value="Tcp11"/>
</dbReference>
<reference evidence="3 4" key="1">
    <citation type="submission" date="2016-06" db="EMBL/GenBank/DDBJ databases">
        <title>The Draft Genome Sequence and Annotation of the Desert Woodrat Neotoma lepida.</title>
        <authorList>
            <person name="Campbell M."/>
            <person name="Oakeson K.F."/>
            <person name="Yandell M."/>
            <person name="Halpert J.R."/>
            <person name="Dearing D."/>
        </authorList>
    </citation>
    <scope>NUCLEOTIDE SEQUENCE [LARGE SCALE GENOMIC DNA]</scope>
    <source>
        <strain evidence="3">417</strain>
        <tissue evidence="3">Liver</tissue>
    </source>
</reference>
<organism evidence="3 4">
    <name type="scientific">Neotoma lepida</name>
    <name type="common">Desert woodrat</name>
    <dbReference type="NCBI Taxonomy" id="56216"/>
    <lineage>
        <taxon>Eukaryota</taxon>
        <taxon>Metazoa</taxon>
        <taxon>Chordata</taxon>
        <taxon>Craniata</taxon>
        <taxon>Vertebrata</taxon>
        <taxon>Euteleostomi</taxon>
        <taxon>Mammalia</taxon>
        <taxon>Eutheria</taxon>
        <taxon>Euarchontoglires</taxon>
        <taxon>Glires</taxon>
        <taxon>Rodentia</taxon>
        <taxon>Myomorpha</taxon>
        <taxon>Muroidea</taxon>
        <taxon>Cricetidae</taxon>
        <taxon>Neotominae</taxon>
        <taxon>Neotoma</taxon>
    </lineage>
</organism>
<evidence type="ECO:0000313" key="4">
    <source>
        <dbReference type="Proteomes" id="UP000092124"/>
    </source>
</evidence>
<dbReference type="PANTHER" id="PTHR12832:SF17">
    <property type="entry name" value="T-COMPLEX PROTEIN 11-LIKE PROTEIN 2"/>
    <property type="match status" value="1"/>
</dbReference>
<feature type="non-terminal residue" evidence="3">
    <location>
        <position position="256"/>
    </location>
</feature>
<comment type="caution">
    <text evidence="3">The sequence shown here is derived from an EMBL/GenBank/DDBJ whole genome shotgun (WGS) entry which is preliminary data.</text>
</comment>
<feature type="region of interest" description="Disordered" evidence="2">
    <location>
        <begin position="1"/>
        <end position="25"/>
    </location>
</feature>
<dbReference type="EMBL" id="LZPO01017398">
    <property type="protein sequence ID" value="OBS80300.1"/>
    <property type="molecule type" value="Genomic_DNA"/>
</dbReference>
<name>A0A1A6HQM6_NEOLE</name>
<dbReference type="PANTHER" id="PTHR12832">
    <property type="entry name" value="TESTIS-SPECIFIC PROTEIN PBS13 T-COMPLEX 11"/>
    <property type="match status" value="1"/>
</dbReference>
<dbReference type="OrthoDB" id="276323at2759"/>
<dbReference type="Proteomes" id="UP000092124">
    <property type="component" value="Unassembled WGS sequence"/>
</dbReference>
<keyword evidence="4" id="KW-1185">Reference proteome</keyword>
<dbReference type="STRING" id="56216.A0A1A6HQM6"/>
<dbReference type="AlphaFoldDB" id="A0A1A6HQM6"/>
<feature type="region of interest" description="Disordered" evidence="2">
    <location>
        <begin position="40"/>
        <end position="59"/>
    </location>
</feature>